<proteinExistence type="predicted"/>
<dbReference type="Proteomes" id="UP001162483">
    <property type="component" value="Unassembled WGS sequence"/>
</dbReference>
<name>A0ABN9HM58_9NEOB</name>
<dbReference type="EMBL" id="CATNWA010021313">
    <property type="protein sequence ID" value="CAI9622189.1"/>
    <property type="molecule type" value="Genomic_DNA"/>
</dbReference>
<gene>
    <name evidence="2" type="ORF">SPARVUS_LOCUS16251060</name>
</gene>
<reference evidence="2" key="1">
    <citation type="submission" date="2023-05" db="EMBL/GenBank/DDBJ databases">
        <authorList>
            <person name="Stuckert A."/>
        </authorList>
    </citation>
    <scope>NUCLEOTIDE SEQUENCE</scope>
</reference>
<feature type="non-terminal residue" evidence="2">
    <location>
        <position position="1"/>
    </location>
</feature>
<keyword evidence="3" id="KW-1185">Reference proteome</keyword>
<organism evidence="2 3">
    <name type="scientific">Staurois parvus</name>
    <dbReference type="NCBI Taxonomy" id="386267"/>
    <lineage>
        <taxon>Eukaryota</taxon>
        <taxon>Metazoa</taxon>
        <taxon>Chordata</taxon>
        <taxon>Craniata</taxon>
        <taxon>Vertebrata</taxon>
        <taxon>Euteleostomi</taxon>
        <taxon>Amphibia</taxon>
        <taxon>Batrachia</taxon>
        <taxon>Anura</taxon>
        <taxon>Neobatrachia</taxon>
        <taxon>Ranoidea</taxon>
        <taxon>Ranidae</taxon>
        <taxon>Staurois</taxon>
    </lineage>
</organism>
<evidence type="ECO:0000313" key="2">
    <source>
        <dbReference type="EMBL" id="CAI9622189.1"/>
    </source>
</evidence>
<evidence type="ECO:0000313" key="3">
    <source>
        <dbReference type="Proteomes" id="UP001162483"/>
    </source>
</evidence>
<protein>
    <submittedName>
        <fullName evidence="2">Uncharacterized protein</fullName>
    </submittedName>
</protein>
<sequence length="88" mass="8866">AEEPVPALTLPPLSRAGGGEGLPRKTPPAELPLCPPCHAGGGEGPLSETPPAELRHRRGFLPAPPLAEASERPASGAGGSRGGLPLRR</sequence>
<feature type="region of interest" description="Disordered" evidence="1">
    <location>
        <begin position="1"/>
        <end position="88"/>
    </location>
</feature>
<accession>A0ABN9HM58</accession>
<feature type="compositionally biased region" description="Pro residues" evidence="1">
    <location>
        <begin position="25"/>
        <end position="35"/>
    </location>
</feature>
<comment type="caution">
    <text evidence="2">The sequence shown here is derived from an EMBL/GenBank/DDBJ whole genome shotgun (WGS) entry which is preliminary data.</text>
</comment>
<evidence type="ECO:0000256" key="1">
    <source>
        <dbReference type="SAM" id="MobiDB-lite"/>
    </source>
</evidence>